<evidence type="ECO:0000256" key="2">
    <source>
        <dbReference type="HAMAP-Rule" id="MF_01212"/>
    </source>
</evidence>
<dbReference type="NCBIfam" id="TIGR01353">
    <property type="entry name" value="dGTP_triPase"/>
    <property type="match status" value="1"/>
</dbReference>
<proteinExistence type="inferred from homology"/>
<dbReference type="InterPro" id="IPR006674">
    <property type="entry name" value="HD_domain"/>
</dbReference>
<dbReference type="EMBL" id="SORZ01000002">
    <property type="protein sequence ID" value="TPW34603.1"/>
    <property type="molecule type" value="Genomic_DNA"/>
</dbReference>
<accession>A0A506UNA5</accession>
<dbReference type="Pfam" id="PF01966">
    <property type="entry name" value="HD"/>
    <property type="match status" value="1"/>
</dbReference>
<evidence type="ECO:0000256" key="3">
    <source>
        <dbReference type="SAM" id="MobiDB-lite"/>
    </source>
</evidence>
<dbReference type="Proteomes" id="UP000315037">
    <property type="component" value="Unassembled WGS sequence"/>
</dbReference>
<evidence type="ECO:0000256" key="1">
    <source>
        <dbReference type="ARBA" id="ARBA00022801"/>
    </source>
</evidence>
<comment type="similarity">
    <text evidence="2">Belongs to the dGTPase family. Type 2 subfamily.</text>
</comment>
<dbReference type="SMART" id="SM00471">
    <property type="entry name" value="HDc"/>
    <property type="match status" value="1"/>
</dbReference>
<feature type="domain" description="HD" evidence="4">
    <location>
        <begin position="76"/>
        <end position="211"/>
    </location>
</feature>
<feature type="compositionally biased region" description="Basic and acidic residues" evidence="3">
    <location>
        <begin position="25"/>
        <end position="42"/>
    </location>
</feature>
<dbReference type="InterPro" id="IPR051094">
    <property type="entry name" value="Diverse_Catalytic_Enzymes"/>
</dbReference>
<sequence>MATPHTAQAPGPGQLAPYAVQAEGARGRQFAEEPKTSTRTPWQRDRDRVLHSAGFRSLQYKTQVFLNHEGDFFRTRLTHSLEVAQIARSIARSLGVNEDLAEVISLAHDLGHTPFGHAGEDALQEAMAGLGGFDHNIQSLRQVTEIEARYQGFDGLNLTWETLEGLAKHHGPVRRPQPWLAGFDARYPLQLETHASVEAQLAAICDDIAYHGHDLDDGLRAGLLQLDDISEVPLLRQCLEEARALDWSRFTPLDREQRVRHETVRRVINALASDLTAQTRRNLEALAPQSADDVRRAGHAVVAFSPEMAARNKEIRKFLYGRLYRHWRVSRMTSKARRAVGEIFDILAQEPGLLPPPWRERALLCRARGDAAGEKRVTADYIAGMSDRFAMEEHRRLTDLSVLG</sequence>
<comment type="caution">
    <text evidence="5">The sequence shown here is derived from an EMBL/GenBank/DDBJ whole genome shotgun (WGS) entry which is preliminary data.</text>
</comment>
<dbReference type="Gene3D" id="1.10.3210.10">
    <property type="entry name" value="Hypothetical protein af1432"/>
    <property type="match status" value="1"/>
</dbReference>
<dbReference type="AlphaFoldDB" id="A0A506UNA5"/>
<dbReference type="PROSITE" id="PS51831">
    <property type="entry name" value="HD"/>
    <property type="match status" value="1"/>
</dbReference>
<dbReference type="InterPro" id="IPR003607">
    <property type="entry name" value="HD/PDEase_dom"/>
</dbReference>
<dbReference type="CDD" id="cd00077">
    <property type="entry name" value="HDc"/>
    <property type="match status" value="1"/>
</dbReference>
<dbReference type="GO" id="GO:0016793">
    <property type="term" value="F:triphosphoric monoester hydrolase activity"/>
    <property type="evidence" value="ECO:0007669"/>
    <property type="project" value="InterPro"/>
</dbReference>
<dbReference type="NCBIfam" id="NF002326">
    <property type="entry name" value="PRK01286.1-1"/>
    <property type="match status" value="1"/>
</dbReference>
<organism evidence="5 6">
    <name type="scientific">Oecophyllibacter saccharovorans</name>
    <dbReference type="NCBI Taxonomy" id="2558360"/>
    <lineage>
        <taxon>Bacteria</taxon>
        <taxon>Pseudomonadati</taxon>
        <taxon>Pseudomonadota</taxon>
        <taxon>Alphaproteobacteria</taxon>
        <taxon>Acetobacterales</taxon>
        <taxon>Acetobacteraceae</taxon>
        <taxon>Oecophyllibacter</taxon>
    </lineage>
</organism>
<dbReference type="HAMAP" id="MF_01212">
    <property type="entry name" value="dGTPase_type2"/>
    <property type="match status" value="1"/>
</dbReference>
<evidence type="ECO:0000313" key="6">
    <source>
        <dbReference type="Proteomes" id="UP000315037"/>
    </source>
</evidence>
<name>A0A506UNA5_9PROT</name>
<evidence type="ECO:0000313" key="5">
    <source>
        <dbReference type="EMBL" id="TPW34603.1"/>
    </source>
</evidence>
<keyword evidence="1 2" id="KW-0378">Hydrolase</keyword>
<dbReference type="PANTHER" id="PTHR35795">
    <property type="entry name" value="SLR1885 PROTEIN"/>
    <property type="match status" value="1"/>
</dbReference>
<dbReference type="RefSeq" id="WP_165601156.1">
    <property type="nucleotide sequence ID" value="NZ_SORZ01000002.1"/>
</dbReference>
<dbReference type="Pfam" id="PF13286">
    <property type="entry name" value="HD_assoc"/>
    <property type="match status" value="1"/>
</dbReference>
<reference evidence="5 6" key="1">
    <citation type="submission" date="2019-03" db="EMBL/GenBank/DDBJ databases">
        <title>The complete genome sequence of Neokomagataea sp. Jb2 NBRC113641.</title>
        <authorList>
            <person name="Chua K.-O."/>
            <person name="Chan K.-G."/>
            <person name="See-Too W.-S."/>
        </authorList>
    </citation>
    <scope>NUCLEOTIDE SEQUENCE [LARGE SCALE GENOMIC DNA]</scope>
    <source>
        <strain evidence="5 6">Jb2</strain>
    </source>
</reference>
<dbReference type="InterPro" id="IPR026875">
    <property type="entry name" value="PHydrolase_assoc_dom"/>
</dbReference>
<dbReference type="SUPFAM" id="SSF109604">
    <property type="entry name" value="HD-domain/PDEase-like"/>
    <property type="match status" value="1"/>
</dbReference>
<gene>
    <name evidence="5" type="ORF">E3202_08225</name>
</gene>
<dbReference type="InterPro" id="IPR023023">
    <property type="entry name" value="dNTPase_2"/>
</dbReference>
<dbReference type="PANTHER" id="PTHR35795:SF1">
    <property type="entry name" value="BIS(5'-NUCLEOSYL)-TETRAPHOSPHATASE, SYMMETRICAL"/>
    <property type="match status" value="1"/>
</dbReference>
<evidence type="ECO:0000259" key="4">
    <source>
        <dbReference type="PROSITE" id="PS51831"/>
    </source>
</evidence>
<feature type="region of interest" description="Disordered" evidence="3">
    <location>
        <begin position="1"/>
        <end position="42"/>
    </location>
</feature>
<keyword evidence="6" id="KW-1185">Reference proteome</keyword>
<dbReference type="InterPro" id="IPR006261">
    <property type="entry name" value="dGTPase"/>
</dbReference>
<protein>
    <recommendedName>
        <fullName evidence="2">Deoxyguanosinetriphosphate triphosphohydrolase-like protein</fullName>
    </recommendedName>
</protein>